<dbReference type="PROSITE" id="PS50022">
    <property type="entry name" value="FA58C_3"/>
    <property type="match status" value="1"/>
</dbReference>
<gene>
    <name evidence="6" type="ORF">BCV71DRAFT_244965</name>
</gene>
<dbReference type="EMBL" id="KV921407">
    <property type="protein sequence ID" value="ORE15859.1"/>
    <property type="molecule type" value="Genomic_DNA"/>
</dbReference>
<evidence type="ECO:0000259" key="5">
    <source>
        <dbReference type="PROSITE" id="PS50022"/>
    </source>
</evidence>
<dbReference type="GO" id="GO:0005634">
    <property type="term" value="C:nucleus"/>
    <property type="evidence" value="ECO:0007669"/>
    <property type="project" value="UniProtKB-SubCell"/>
</dbReference>
<evidence type="ECO:0000256" key="2">
    <source>
        <dbReference type="ARBA" id="ARBA00009556"/>
    </source>
</evidence>
<keyword evidence="4" id="KW-0539">Nucleus</keyword>
<evidence type="ECO:0000313" key="6">
    <source>
        <dbReference type="EMBL" id="ORE15859.1"/>
    </source>
</evidence>
<dbReference type="SUPFAM" id="SSF49785">
    <property type="entry name" value="Galactose-binding domain-like"/>
    <property type="match status" value="1"/>
</dbReference>
<sequence length="142" mass="15714">MTSLINPDTRIKVSSVLNRDTVNFGKQHLIDGNEETCWNSEQGLPQHILIDFPSTVSVSGIAITFQGGFAGKKCQVLGSLDSSPNDYSVQISTLYPEDISSTQTFTFDPTEGIKRLKIVFEESTDFYGRITVYKLDILGNTI</sequence>
<dbReference type="InterPro" id="IPR008979">
    <property type="entry name" value="Galactose-bd-like_sf"/>
</dbReference>
<protein>
    <recommendedName>
        <fullName evidence="3">Nuclear receptor 2C2-associated protein</fullName>
    </recommendedName>
</protein>
<evidence type="ECO:0000313" key="7">
    <source>
        <dbReference type="Proteomes" id="UP000242381"/>
    </source>
</evidence>
<comment type="subcellular location">
    <subcellularLocation>
        <location evidence="1">Nucleus</location>
    </subcellularLocation>
</comment>
<dbReference type="OMA" id="FFGRITV"/>
<name>A0A0A1N7Y0_RHIZD</name>
<comment type="similarity">
    <text evidence="2">Belongs to the NR2C2AP family.</text>
</comment>
<proteinExistence type="inferred from homology"/>
<dbReference type="FunFam" id="2.60.120.260:FF:000070">
    <property type="entry name" value="Nuclear receptor 2C2-associated protein"/>
    <property type="match status" value="1"/>
</dbReference>
<feature type="domain" description="F5/8 type C" evidence="5">
    <location>
        <begin position="1"/>
        <end position="140"/>
    </location>
</feature>
<reference evidence="6 7" key="1">
    <citation type="journal article" date="2016" name="Proc. Natl. Acad. Sci. U.S.A.">
        <title>Lipid metabolic changes in an early divergent fungus govern the establishment of a mutualistic symbiosis with endobacteria.</title>
        <authorList>
            <person name="Lastovetsky O.A."/>
            <person name="Gaspar M.L."/>
            <person name="Mondo S.J."/>
            <person name="LaButti K.M."/>
            <person name="Sandor L."/>
            <person name="Grigoriev I.V."/>
            <person name="Henry S.A."/>
            <person name="Pawlowska T.E."/>
        </authorList>
    </citation>
    <scope>NUCLEOTIDE SEQUENCE [LARGE SCALE GENOMIC DNA]</scope>
    <source>
        <strain evidence="6 7">ATCC 11559</strain>
    </source>
</reference>
<dbReference type="Pfam" id="PF22633">
    <property type="entry name" value="F5_F8_type_C_2"/>
    <property type="match status" value="1"/>
</dbReference>
<evidence type="ECO:0000256" key="4">
    <source>
        <dbReference type="ARBA" id="ARBA00023242"/>
    </source>
</evidence>
<dbReference type="Proteomes" id="UP000242381">
    <property type="component" value="Unassembled WGS sequence"/>
</dbReference>
<organism evidence="6 7">
    <name type="scientific">Rhizopus microsporus</name>
    <dbReference type="NCBI Taxonomy" id="58291"/>
    <lineage>
        <taxon>Eukaryota</taxon>
        <taxon>Fungi</taxon>
        <taxon>Fungi incertae sedis</taxon>
        <taxon>Mucoromycota</taxon>
        <taxon>Mucoromycotina</taxon>
        <taxon>Mucoromycetes</taxon>
        <taxon>Mucorales</taxon>
        <taxon>Mucorineae</taxon>
        <taxon>Rhizopodaceae</taxon>
        <taxon>Rhizopus</taxon>
    </lineage>
</organism>
<dbReference type="Gene3D" id="2.60.120.260">
    <property type="entry name" value="Galactose-binding domain-like"/>
    <property type="match status" value="1"/>
</dbReference>
<dbReference type="VEuPathDB" id="FungiDB:BCV72DRAFT_199966"/>
<evidence type="ECO:0000256" key="3">
    <source>
        <dbReference type="ARBA" id="ARBA00019956"/>
    </source>
</evidence>
<dbReference type="InterPro" id="IPR000421">
    <property type="entry name" value="FA58C"/>
</dbReference>
<evidence type="ECO:0000256" key="1">
    <source>
        <dbReference type="ARBA" id="ARBA00004123"/>
    </source>
</evidence>
<dbReference type="AlphaFoldDB" id="A0A0A1N7Y0"/>
<accession>A0A0A1N7Y0</accession>